<dbReference type="Proteomes" id="UP001164746">
    <property type="component" value="Chromosome 5"/>
</dbReference>
<evidence type="ECO:0000313" key="1">
    <source>
        <dbReference type="EMBL" id="WAR05177.1"/>
    </source>
</evidence>
<dbReference type="EMBL" id="CP111016">
    <property type="protein sequence ID" value="WAR05177.1"/>
    <property type="molecule type" value="Genomic_DNA"/>
</dbReference>
<keyword evidence="2" id="KW-1185">Reference proteome</keyword>
<evidence type="ECO:0000313" key="2">
    <source>
        <dbReference type="Proteomes" id="UP001164746"/>
    </source>
</evidence>
<reference evidence="1" key="1">
    <citation type="submission" date="2022-11" db="EMBL/GenBank/DDBJ databases">
        <title>Centuries of genome instability and evolution in soft-shell clam transmissible cancer (bioRxiv).</title>
        <authorList>
            <person name="Hart S.F.M."/>
            <person name="Yonemitsu M.A."/>
            <person name="Giersch R.M."/>
            <person name="Beal B.F."/>
            <person name="Arriagada G."/>
            <person name="Davis B.W."/>
            <person name="Ostrander E.A."/>
            <person name="Goff S.P."/>
            <person name="Metzger M.J."/>
        </authorList>
    </citation>
    <scope>NUCLEOTIDE SEQUENCE</scope>
    <source>
        <strain evidence="1">MELC-2E11</strain>
        <tissue evidence="1">Siphon/mantle</tissue>
    </source>
</reference>
<accession>A0ABY7E895</accession>
<sequence length="81" mass="8779">MGTAGLCGARCGGTRRGTAGLGGYGHGRAGRGLHDVQGMTGQSRSTLEIVEKSLTYMRELKEARTKFINRISSYKWCKLNN</sequence>
<protein>
    <submittedName>
        <fullName evidence="1">Uncharacterized protein</fullName>
    </submittedName>
</protein>
<name>A0ABY7E895_MYAAR</name>
<organism evidence="1 2">
    <name type="scientific">Mya arenaria</name>
    <name type="common">Soft-shell clam</name>
    <dbReference type="NCBI Taxonomy" id="6604"/>
    <lineage>
        <taxon>Eukaryota</taxon>
        <taxon>Metazoa</taxon>
        <taxon>Spiralia</taxon>
        <taxon>Lophotrochozoa</taxon>
        <taxon>Mollusca</taxon>
        <taxon>Bivalvia</taxon>
        <taxon>Autobranchia</taxon>
        <taxon>Heteroconchia</taxon>
        <taxon>Euheterodonta</taxon>
        <taxon>Imparidentia</taxon>
        <taxon>Neoheterodontei</taxon>
        <taxon>Myida</taxon>
        <taxon>Myoidea</taxon>
        <taxon>Myidae</taxon>
        <taxon>Mya</taxon>
    </lineage>
</organism>
<gene>
    <name evidence="1" type="ORF">MAR_020546</name>
</gene>
<proteinExistence type="predicted"/>